<dbReference type="EMBL" id="ATBP01000185">
    <property type="protein sequence ID" value="ETR72080.1"/>
    <property type="molecule type" value="Genomic_DNA"/>
</dbReference>
<dbReference type="InterPro" id="IPR001360">
    <property type="entry name" value="Glyco_hydro_1"/>
</dbReference>
<feature type="domain" description="Glycoside hydrolase family 31 N-terminal" evidence="5">
    <location>
        <begin position="1049"/>
        <end position="1144"/>
    </location>
</feature>
<reference evidence="7" key="1">
    <citation type="submission" date="2012-11" db="EMBL/GenBank/DDBJ databases">
        <authorList>
            <person name="Lucero-Rivera Y.E."/>
            <person name="Tovar-Ramirez D."/>
        </authorList>
    </citation>
    <scope>NUCLEOTIDE SEQUENCE [LARGE SCALE GENOMIC DNA]</scope>
    <source>
        <strain evidence="7">Araruama</strain>
    </source>
</reference>
<dbReference type="InterPro" id="IPR011013">
    <property type="entry name" value="Gal_mutarotase_sf_dom"/>
</dbReference>
<evidence type="ECO:0000313" key="6">
    <source>
        <dbReference type="EMBL" id="ETR72080.1"/>
    </source>
</evidence>
<dbReference type="Gene3D" id="2.60.40.1760">
    <property type="entry name" value="glycosyl hydrolase (family 31)"/>
    <property type="match status" value="1"/>
</dbReference>
<comment type="caution">
    <text evidence="6">The sequence shown here is derived from an EMBL/GenBank/DDBJ whole genome shotgun (WGS) entry which is preliminary data.</text>
</comment>
<gene>
    <name evidence="6" type="ORF">OMM_01980</name>
</gene>
<dbReference type="PANTHER" id="PTHR10353:SF209">
    <property type="entry name" value="GALACTOLIPID GALACTOSYLTRANSFERASE SFR2, CHLOROPLASTIC"/>
    <property type="match status" value="1"/>
</dbReference>
<dbReference type="SUPFAM" id="SSF51445">
    <property type="entry name" value="(Trans)glycosidases"/>
    <property type="match status" value="1"/>
</dbReference>
<dbReference type="PRINTS" id="PR00131">
    <property type="entry name" value="GLHYDRLASE1"/>
</dbReference>
<evidence type="ECO:0000256" key="4">
    <source>
        <dbReference type="SAM" id="MobiDB-lite"/>
    </source>
</evidence>
<dbReference type="CDD" id="cd14752">
    <property type="entry name" value="GH31_N"/>
    <property type="match status" value="1"/>
</dbReference>
<dbReference type="AlphaFoldDB" id="A0A1V1PB95"/>
<proteinExistence type="inferred from homology"/>
<protein>
    <submittedName>
        <fullName evidence="6">Beta-glucosidase</fullName>
    </submittedName>
</protein>
<keyword evidence="3" id="KW-0326">Glycosidase</keyword>
<evidence type="ECO:0000256" key="3">
    <source>
        <dbReference type="ARBA" id="ARBA00023295"/>
    </source>
</evidence>
<comment type="similarity">
    <text evidence="1">Belongs to the glycosyl hydrolase 1 family.</text>
</comment>
<dbReference type="InterPro" id="IPR017853">
    <property type="entry name" value="GH"/>
</dbReference>
<dbReference type="Gene3D" id="3.20.20.80">
    <property type="entry name" value="Glycosidases"/>
    <property type="match status" value="1"/>
</dbReference>
<organism evidence="6 7">
    <name type="scientific">Candidatus Magnetoglobus multicellularis str. Araruama</name>
    <dbReference type="NCBI Taxonomy" id="890399"/>
    <lineage>
        <taxon>Bacteria</taxon>
        <taxon>Pseudomonadati</taxon>
        <taxon>Thermodesulfobacteriota</taxon>
        <taxon>Desulfobacteria</taxon>
        <taxon>Desulfobacterales</taxon>
        <taxon>Desulfobacteraceae</taxon>
        <taxon>Candidatus Magnetoglobus</taxon>
    </lineage>
</organism>
<feature type="region of interest" description="Disordered" evidence="4">
    <location>
        <begin position="642"/>
        <end position="661"/>
    </location>
</feature>
<dbReference type="Pfam" id="PF00232">
    <property type="entry name" value="Glyco_hydro_1"/>
    <property type="match status" value="1"/>
</dbReference>
<dbReference type="Pfam" id="PF13802">
    <property type="entry name" value="Gal_mutarotas_2"/>
    <property type="match status" value="1"/>
</dbReference>
<dbReference type="SUPFAM" id="SSF74650">
    <property type="entry name" value="Galactose mutarotase-like"/>
    <property type="match status" value="1"/>
</dbReference>
<dbReference type="InterPro" id="IPR025887">
    <property type="entry name" value="Glyco_hydro_31_N_dom"/>
</dbReference>
<dbReference type="PANTHER" id="PTHR10353">
    <property type="entry name" value="GLYCOSYL HYDROLASE"/>
    <property type="match status" value="1"/>
</dbReference>
<dbReference type="Proteomes" id="UP000189670">
    <property type="component" value="Unassembled WGS sequence"/>
</dbReference>
<dbReference type="GO" id="GO:0008422">
    <property type="term" value="F:beta-glucosidase activity"/>
    <property type="evidence" value="ECO:0007669"/>
    <property type="project" value="TreeGrafter"/>
</dbReference>
<evidence type="ECO:0000256" key="1">
    <source>
        <dbReference type="ARBA" id="ARBA00010838"/>
    </source>
</evidence>
<sequence>MAIALKQNPEDFYNAGNLYIPDDRDINNAKSTLIDTLSIRYPDIEKDFDPMYDTFEANNQGFDKILEENDMGFDDEENTFKVTTKKTQIVLYQDNFTDTPVVARPDAYTKVVQFPDNFIWGTATAAHQVESDNTNNDWYKWEELGRIKDDHSNLTGPDHWNNYEKDFDIAKNQLGTNAYRMSLEWSKIEPSPDEYDQDVIAHYHAMLDALIERNIKPVVSLQHFSLPLWIHDPTPDPSNDNKPKNPGWNDNSQNPYIVERIVTYTEKMAEEFGSKVDWWITINEPLVMYANGYLVGDFPPGVGYKNEPGALKLGFPMGHHETIKENLQDAHKSKAYGLKAGIQASKIIFPNIIRAHIRMYDAIKEKDTVDIDGDGQSSMISISKHHVVFRPTGREEVNWSAYQQMQFLWNEMIWDAIIYGQLDSDLDQHYNEDLTKTYNFPKVDYIGFNYYARRDIVPVKDISGMMGVDPQEFDFFQGFPVDTSATGGMSDLLLGNNYNCLGWEIYPQGMFNIIKFYSEEYGSYTDTNGNTKNLPIMITENGTDNDIDRPGFVVDMIEKMGEAIHHGYHVIGYLHWSLMDNFEWERGYGQHFGLVKVNFDYENKQVNREVTEAGHVYADIIKNKGIVKAVKDKYGTIDRPTNIRDDQSVCSSNQDEDPPEGIVENWSSTLDTNLGTVTWSLVKTDTGINASGEGSYFVNAMNMNLTASFPFKEIPATVSGENVSFEASGTAEIKEMPAMTSKYVFQFDSGEGTYKIIVESDQWKSTLGTDTLSGKLDSTLVSGGGITGGDSNHWEARLDSTKGKVSWDVSKTDDAASVSGEGTCSIKALGAQNTIFFSFNDIPATFTDTGMSFTATGTAGIEGMPMESPYILELNSTENTYSISGVDSTWTMVLEEPYPIQGVVSMGPVLEPSKPVQKGDGSPLIQNEEINGLTVIMKKNGTFSIYNAMMGLILKSKGDFLTNGGVMWRNAEIKPMLPLAGTVQGGFLGHEKFSVASETESPWITGIKAVDLRYLAQGDGISVTIANADNLGQAQITVAKHSLPNVLKITIKVPENANHVSCSFASDSDERFYGFGSPTWTTQHRGSSIPIWVTEQLLGRVTEQEPSNFMELKGHPYDNQIPIPFFMSSKGYGILLDTTYRSLFEMCTDNHPDSWRLETWHNETSFTFFRVMILLIC</sequence>
<evidence type="ECO:0000313" key="7">
    <source>
        <dbReference type="Proteomes" id="UP000189670"/>
    </source>
</evidence>
<keyword evidence="2" id="KW-0378">Hydrolase</keyword>
<name>A0A1V1PB95_9BACT</name>
<evidence type="ECO:0000256" key="2">
    <source>
        <dbReference type="ARBA" id="ARBA00022801"/>
    </source>
</evidence>
<accession>A0A1V1PB95</accession>
<dbReference type="GO" id="GO:0030246">
    <property type="term" value="F:carbohydrate binding"/>
    <property type="evidence" value="ECO:0007669"/>
    <property type="project" value="InterPro"/>
</dbReference>
<evidence type="ECO:0000259" key="5">
    <source>
        <dbReference type="Pfam" id="PF13802"/>
    </source>
</evidence>
<dbReference type="GO" id="GO:0005975">
    <property type="term" value="P:carbohydrate metabolic process"/>
    <property type="evidence" value="ECO:0007669"/>
    <property type="project" value="InterPro"/>
</dbReference>